<gene>
    <name evidence="1" type="ORF">XE03_1395</name>
</gene>
<dbReference type="AlphaFoldDB" id="A0A117M672"/>
<proteinExistence type="predicted"/>
<protein>
    <submittedName>
        <fullName evidence="1">Uncharacterized protein</fullName>
    </submittedName>
</protein>
<dbReference type="Proteomes" id="UP000053467">
    <property type="component" value="Unassembled WGS sequence"/>
</dbReference>
<comment type="caution">
    <text evidence="1">The sequence shown here is derived from an EMBL/GenBank/DDBJ whole genome shotgun (WGS) entry which is preliminary data.</text>
</comment>
<name>A0A117M672_UNCT6</name>
<reference evidence="2" key="1">
    <citation type="journal article" date="2015" name="MBio">
        <title>Genome-Resolved Metagenomic Analysis Reveals Roles for Candidate Phyla and Other Microbial Community Members in Biogeochemical Transformations in Oil Reservoirs.</title>
        <authorList>
            <person name="Hu P."/>
            <person name="Tom L."/>
            <person name="Singh A."/>
            <person name="Thomas B.C."/>
            <person name="Baker B.J."/>
            <person name="Piceno Y.M."/>
            <person name="Andersen G.L."/>
            <person name="Banfield J.F."/>
        </authorList>
    </citation>
    <scope>NUCLEOTIDE SEQUENCE [LARGE SCALE GENOMIC DNA]</scope>
</reference>
<organism evidence="1 2">
    <name type="scientific">candidate division TA06 bacterium 34_109</name>
    <dbReference type="NCBI Taxonomy" id="1635277"/>
    <lineage>
        <taxon>Bacteria</taxon>
        <taxon>Bacteria division TA06</taxon>
    </lineage>
</organism>
<dbReference type="EMBL" id="LGGX01000015">
    <property type="protein sequence ID" value="KUK86606.1"/>
    <property type="molecule type" value="Genomic_DNA"/>
</dbReference>
<evidence type="ECO:0000313" key="2">
    <source>
        <dbReference type="Proteomes" id="UP000053467"/>
    </source>
</evidence>
<evidence type="ECO:0000313" key="1">
    <source>
        <dbReference type="EMBL" id="KUK86606.1"/>
    </source>
</evidence>
<sequence>MPKKEVLMPTENGSAPLGFRRVYSKRFGYCNFYSKQNFKGKRFCGLNLNSKDLSREEIERLRVF</sequence>
<accession>A0A117M672</accession>